<dbReference type="STRING" id="261392.SAMN02745149_01113"/>
<reference evidence="2 3" key="1">
    <citation type="submission" date="2017-02" db="EMBL/GenBank/DDBJ databases">
        <authorList>
            <person name="Peterson S.W."/>
        </authorList>
    </citation>
    <scope>NUCLEOTIDE SEQUENCE [LARGE SCALE GENOMIC DNA]</scope>
    <source>
        <strain evidence="2 3">ATCC BAA-908</strain>
    </source>
</reference>
<dbReference type="GeneID" id="78316411"/>
<sequence>MRQNLLIKSICAVFCILLFFSCSNSQSLEAANLTEETLKNAAAQKDSELLWTRELESVRLTRDYSKNVAAAKNFKLSPGAISVANTNADSVYPCLPDFGSLDNSSLSTELTAFLESFCNEIALWNLNAVKMEQDSEFSLVLFKYDVEGNWLSVYGRPFPVAKPAVAENSSEVPDGGSASEEKKRLFSDWLYGMPFFDGDSVLVPIRFTSSFGTLDVSVYVCTGSAFAVRQIEIQKMQ</sequence>
<feature type="chain" id="PRO_5013024269" description="Lipoprotein" evidence="1">
    <location>
        <begin position="31"/>
        <end position="237"/>
    </location>
</feature>
<feature type="signal peptide" evidence="1">
    <location>
        <begin position="1"/>
        <end position="30"/>
    </location>
</feature>
<accession>A0A1T4KBT2</accession>
<protein>
    <recommendedName>
        <fullName evidence="4">Lipoprotein</fullName>
    </recommendedName>
</protein>
<dbReference type="EMBL" id="FUWG01000007">
    <property type="protein sequence ID" value="SJZ39904.1"/>
    <property type="molecule type" value="Genomic_DNA"/>
</dbReference>
<dbReference type="RefSeq" id="WP_143593226.1">
    <property type="nucleotide sequence ID" value="NZ_FUWG01000007.1"/>
</dbReference>
<organism evidence="2 3">
    <name type="scientific">Treponema porcinum</name>
    <dbReference type="NCBI Taxonomy" id="261392"/>
    <lineage>
        <taxon>Bacteria</taxon>
        <taxon>Pseudomonadati</taxon>
        <taxon>Spirochaetota</taxon>
        <taxon>Spirochaetia</taxon>
        <taxon>Spirochaetales</taxon>
        <taxon>Treponemataceae</taxon>
        <taxon>Treponema</taxon>
    </lineage>
</organism>
<keyword evidence="3" id="KW-1185">Reference proteome</keyword>
<evidence type="ECO:0000313" key="3">
    <source>
        <dbReference type="Proteomes" id="UP000190423"/>
    </source>
</evidence>
<dbReference type="PROSITE" id="PS51257">
    <property type="entry name" value="PROKAR_LIPOPROTEIN"/>
    <property type="match status" value="1"/>
</dbReference>
<dbReference type="AlphaFoldDB" id="A0A1T4KBT2"/>
<dbReference type="Proteomes" id="UP000190423">
    <property type="component" value="Unassembled WGS sequence"/>
</dbReference>
<gene>
    <name evidence="2" type="ORF">SAMN02745149_01113</name>
</gene>
<dbReference type="OrthoDB" id="359660at2"/>
<keyword evidence="1" id="KW-0732">Signal</keyword>
<evidence type="ECO:0000313" key="2">
    <source>
        <dbReference type="EMBL" id="SJZ39904.1"/>
    </source>
</evidence>
<proteinExistence type="predicted"/>
<evidence type="ECO:0000256" key="1">
    <source>
        <dbReference type="SAM" id="SignalP"/>
    </source>
</evidence>
<evidence type="ECO:0008006" key="4">
    <source>
        <dbReference type="Google" id="ProtNLM"/>
    </source>
</evidence>
<name>A0A1T4KBT2_TREPO</name>